<gene>
    <name evidence="3" type="ORF">FHX40_3788</name>
</gene>
<dbReference type="InterPro" id="IPR023365">
    <property type="entry name" value="Sortase_dom-sf"/>
</dbReference>
<sequence length="184" mass="20496">MSQWRTVVVAGVITGTLLYAVAGRDRQEERAEAPKRAAAVTPQRLDIPSLKLKAPLMRLGLTKEGDVELPPFEKPQVAGWYEGSAVPGEKGASVIIGHVDTKTAAAVFYRLREVRKGAEVRISRSDGKVARYRVDRIEQVNKERFPAERVYTEDGLRLVTCGGPFDRRRGQYRDNIIVYASLVT</sequence>
<dbReference type="Proteomes" id="UP000319213">
    <property type="component" value="Unassembled WGS sequence"/>
</dbReference>
<comment type="caution">
    <text evidence="3">The sequence shown here is derived from an EMBL/GenBank/DDBJ whole genome shotgun (WGS) entry which is preliminary data.</text>
</comment>
<keyword evidence="1" id="KW-0378">Hydrolase</keyword>
<dbReference type="RefSeq" id="WP_142260823.1">
    <property type="nucleotide sequence ID" value="NZ_BMPV01000009.1"/>
</dbReference>
<accession>A0A543J2H4</accession>
<dbReference type="Pfam" id="PF04203">
    <property type="entry name" value="Sortase"/>
    <property type="match status" value="1"/>
</dbReference>
<dbReference type="SUPFAM" id="SSF63817">
    <property type="entry name" value="Sortase"/>
    <property type="match status" value="1"/>
</dbReference>
<organism evidence="3 4">
    <name type="scientific">Thermopolyspora flexuosa</name>
    <dbReference type="NCBI Taxonomy" id="103836"/>
    <lineage>
        <taxon>Bacteria</taxon>
        <taxon>Bacillati</taxon>
        <taxon>Actinomycetota</taxon>
        <taxon>Actinomycetes</taxon>
        <taxon>Streptosporangiales</taxon>
        <taxon>Streptosporangiaceae</taxon>
        <taxon>Thermopolyspora</taxon>
    </lineage>
</organism>
<dbReference type="GO" id="GO:0016787">
    <property type="term" value="F:hydrolase activity"/>
    <property type="evidence" value="ECO:0007669"/>
    <property type="project" value="UniProtKB-KW"/>
</dbReference>
<dbReference type="InterPro" id="IPR042001">
    <property type="entry name" value="Sortase_F"/>
</dbReference>
<feature type="active site" description="Acyl-thioester intermediate" evidence="2">
    <location>
        <position position="161"/>
    </location>
</feature>
<reference evidence="3 4" key="1">
    <citation type="submission" date="2019-06" db="EMBL/GenBank/DDBJ databases">
        <title>Sequencing the genomes of 1000 actinobacteria strains.</title>
        <authorList>
            <person name="Klenk H.-P."/>
        </authorList>
    </citation>
    <scope>NUCLEOTIDE SEQUENCE [LARGE SCALE GENOMIC DNA]</scope>
    <source>
        <strain evidence="3 4">DSM 43186</strain>
    </source>
</reference>
<name>A0A543J2H4_9ACTN</name>
<feature type="active site" description="Proton donor/acceptor" evidence="2">
    <location>
        <position position="98"/>
    </location>
</feature>
<protein>
    <submittedName>
        <fullName evidence="3">LPXTG-site transpeptidase (Sortase) family protein</fullName>
    </submittedName>
</protein>
<evidence type="ECO:0000256" key="2">
    <source>
        <dbReference type="PIRSR" id="PIRSR605754-1"/>
    </source>
</evidence>
<proteinExistence type="predicted"/>
<dbReference type="EMBL" id="VFPQ01000001">
    <property type="protein sequence ID" value="TQM77036.1"/>
    <property type="molecule type" value="Genomic_DNA"/>
</dbReference>
<evidence type="ECO:0000313" key="4">
    <source>
        <dbReference type="Proteomes" id="UP000319213"/>
    </source>
</evidence>
<dbReference type="NCBIfam" id="NF033748">
    <property type="entry name" value="class_F_sortase"/>
    <property type="match status" value="1"/>
</dbReference>
<evidence type="ECO:0000256" key="1">
    <source>
        <dbReference type="ARBA" id="ARBA00022801"/>
    </source>
</evidence>
<keyword evidence="4" id="KW-1185">Reference proteome</keyword>
<dbReference type="InterPro" id="IPR005754">
    <property type="entry name" value="Sortase"/>
</dbReference>
<dbReference type="AlphaFoldDB" id="A0A543J2H4"/>
<evidence type="ECO:0000313" key="3">
    <source>
        <dbReference type="EMBL" id="TQM77036.1"/>
    </source>
</evidence>
<dbReference type="Gene3D" id="2.40.260.10">
    <property type="entry name" value="Sortase"/>
    <property type="match status" value="1"/>
</dbReference>
<dbReference type="CDD" id="cd05829">
    <property type="entry name" value="Sortase_F"/>
    <property type="match status" value="1"/>
</dbReference>
<dbReference type="OrthoDB" id="525039at2"/>